<reference evidence="6 7" key="1">
    <citation type="submission" date="2019-06" db="EMBL/GenBank/DDBJ databases">
        <title>Lysobacter alkalisoli sp. nov. isolated from saline-alkali soil.</title>
        <authorList>
            <person name="Sun J.-Q."/>
            <person name="Xu L."/>
        </authorList>
    </citation>
    <scope>NUCLEOTIDE SEQUENCE [LARGE SCALE GENOMIC DNA]</scope>
    <source>
        <strain evidence="6 7">SJ-36</strain>
    </source>
</reference>
<organism evidence="6 7">
    <name type="scientific">Marilutibacter alkalisoli</name>
    <dbReference type="NCBI Taxonomy" id="2591633"/>
    <lineage>
        <taxon>Bacteria</taxon>
        <taxon>Pseudomonadati</taxon>
        <taxon>Pseudomonadota</taxon>
        <taxon>Gammaproteobacteria</taxon>
        <taxon>Lysobacterales</taxon>
        <taxon>Lysobacteraceae</taxon>
        <taxon>Marilutibacter</taxon>
    </lineage>
</organism>
<dbReference type="InterPro" id="IPR011990">
    <property type="entry name" value="TPR-like_helical_dom_sf"/>
</dbReference>
<dbReference type="Gene3D" id="1.25.40.10">
    <property type="entry name" value="Tetratricopeptide repeat domain"/>
    <property type="match status" value="1"/>
</dbReference>
<dbReference type="OrthoDB" id="1971692at2"/>
<dbReference type="SMART" id="SM00862">
    <property type="entry name" value="Trans_reg_C"/>
    <property type="match status" value="1"/>
</dbReference>
<dbReference type="GO" id="GO:0000160">
    <property type="term" value="P:phosphorelay signal transduction system"/>
    <property type="evidence" value="ECO:0007669"/>
    <property type="project" value="InterPro"/>
</dbReference>
<dbReference type="AlphaFoldDB" id="A0A514BTK0"/>
<keyword evidence="4" id="KW-1133">Transmembrane helix</keyword>
<dbReference type="GO" id="GO:0003677">
    <property type="term" value="F:DNA binding"/>
    <property type="evidence" value="ECO:0007669"/>
    <property type="project" value="UniProtKB-UniRule"/>
</dbReference>
<evidence type="ECO:0000313" key="7">
    <source>
        <dbReference type="Proteomes" id="UP000317199"/>
    </source>
</evidence>
<feature type="transmembrane region" description="Helical" evidence="4">
    <location>
        <begin position="168"/>
        <end position="189"/>
    </location>
</feature>
<dbReference type="InterPro" id="IPR001867">
    <property type="entry name" value="OmpR/PhoB-type_DNA-bd"/>
</dbReference>
<dbReference type="Gene3D" id="1.10.10.10">
    <property type="entry name" value="Winged helix-like DNA-binding domain superfamily/Winged helix DNA-binding domain"/>
    <property type="match status" value="1"/>
</dbReference>
<keyword evidence="4" id="KW-0472">Membrane</keyword>
<dbReference type="GO" id="GO:0006355">
    <property type="term" value="P:regulation of DNA-templated transcription"/>
    <property type="evidence" value="ECO:0007669"/>
    <property type="project" value="InterPro"/>
</dbReference>
<protein>
    <recommendedName>
        <fullName evidence="5">OmpR/PhoB-type domain-containing protein</fullName>
    </recommendedName>
</protein>
<gene>
    <name evidence="6" type="ORF">FKV23_12070</name>
</gene>
<evidence type="ECO:0000259" key="5">
    <source>
        <dbReference type="PROSITE" id="PS51755"/>
    </source>
</evidence>
<keyword evidence="1 2" id="KW-0238">DNA-binding</keyword>
<keyword evidence="4" id="KW-0812">Transmembrane</keyword>
<name>A0A514BTK0_9GAMM</name>
<dbReference type="RefSeq" id="WP_141624066.1">
    <property type="nucleotide sequence ID" value="NZ_CP041242.1"/>
</dbReference>
<feature type="region of interest" description="Disordered" evidence="3">
    <location>
        <begin position="113"/>
        <end position="159"/>
    </location>
</feature>
<sequence>MTASTHQANPRPWTEHAQRLRVGDLWIDLLHRRIERPDGQIELPNRMFELLLLFLAEPNALHTRARLFERIWPGVVVEDSNLSQSVWMLRKALGPERKHWIRTVARNGYVFEPPTPVEEDARTSMQANDPGPIPPASVAPGSGQQAEARKATVRAMPSGDRAHRSGHLLLAAVLVAALGLGLAVLHRLAAPRPASTAPVAIALIEVGDRAAASDTRWPAKLLHAWLGWKLTHLPEAVLLTEAQLAADAATLPPTIVLISSGHSPAAPDEIFVRASFGQGTDGEQIEMRGTASQVPALVDALSQQVLARLLPSRAKTAWPELDIDADAARSFGDAHDALKARDWSSATGLLQDVVRQAPRFGLARLDLAVAQGHLGQNAGAREQMATARELLVPVPDDAEPLLDALALSIDPRQFIEAAEAYGSLAQIYPQRTGFALEQARLLVQAGQVEQALEILSQPVWDRQPTGLRITRQLTLTQANMMLGDYERGRAEAIITERMTQAAGPGWTLERARALLMMATAGNILDRESADLSLYEQAAEQFELAGDNIRATLARYQARWARDPHDVENPLLDSLLAETHAGGHHNLEITLLRQVAFSHYNAGRHEQYRQRLEQALATAMTSGDRYRQNQLDLDLLNEDLLLGDFPGAGHRMQRLRSGPLQGDAAAWVAQFDAYLQQLHGDTGAALATLDRDMQHPKQDTAVELPPLSAARLACVRAGLLLAQGQLAPARTELGRCNGHDHPSIRQYAELIAASADLLAGNRAATLDRLQVLDAMIDADLDGPDRWMLSLWQADLLTRSGELEQARRLYEEVLPPVRKADYGWLATLTLAGLAEVAAARGDWKESRRHLDAARLSATADVWLLTRRLEQVAIVLALAAGDHQQALERLASIHAEAHRLGDTVTLLELHSLMPPDMQSGDCNRATRVAILAETGLRGADLDWLTATLQATKRAALTQHSPLR</sequence>
<dbReference type="Pfam" id="PF00486">
    <property type="entry name" value="Trans_reg_C"/>
    <property type="match status" value="1"/>
</dbReference>
<evidence type="ECO:0000256" key="4">
    <source>
        <dbReference type="SAM" id="Phobius"/>
    </source>
</evidence>
<feature type="domain" description="OmpR/PhoB-type" evidence="5">
    <location>
        <begin position="17"/>
        <end position="113"/>
    </location>
</feature>
<dbReference type="InterPro" id="IPR036388">
    <property type="entry name" value="WH-like_DNA-bd_sf"/>
</dbReference>
<dbReference type="EMBL" id="CP041242">
    <property type="protein sequence ID" value="QDH70734.1"/>
    <property type="molecule type" value="Genomic_DNA"/>
</dbReference>
<dbReference type="InterPro" id="IPR016032">
    <property type="entry name" value="Sig_transdc_resp-reg_C-effctor"/>
</dbReference>
<keyword evidence="7" id="KW-1185">Reference proteome</keyword>
<evidence type="ECO:0000256" key="1">
    <source>
        <dbReference type="ARBA" id="ARBA00023125"/>
    </source>
</evidence>
<accession>A0A514BTK0</accession>
<feature type="DNA-binding region" description="OmpR/PhoB-type" evidence="2">
    <location>
        <begin position="17"/>
        <end position="113"/>
    </location>
</feature>
<evidence type="ECO:0000256" key="2">
    <source>
        <dbReference type="PROSITE-ProRule" id="PRU01091"/>
    </source>
</evidence>
<evidence type="ECO:0000256" key="3">
    <source>
        <dbReference type="SAM" id="MobiDB-lite"/>
    </source>
</evidence>
<dbReference type="PROSITE" id="PS51755">
    <property type="entry name" value="OMPR_PHOB"/>
    <property type="match status" value="1"/>
</dbReference>
<dbReference type="SUPFAM" id="SSF48452">
    <property type="entry name" value="TPR-like"/>
    <property type="match status" value="2"/>
</dbReference>
<evidence type="ECO:0000313" key="6">
    <source>
        <dbReference type="EMBL" id="QDH70734.1"/>
    </source>
</evidence>
<dbReference type="Proteomes" id="UP000317199">
    <property type="component" value="Chromosome"/>
</dbReference>
<dbReference type="SUPFAM" id="SSF46894">
    <property type="entry name" value="C-terminal effector domain of the bipartite response regulators"/>
    <property type="match status" value="1"/>
</dbReference>
<dbReference type="KEGG" id="lyj:FKV23_12070"/>
<proteinExistence type="predicted"/>